<evidence type="ECO:0008006" key="4">
    <source>
        <dbReference type="Google" id="ProtNLM"/>
    </source>
</evidence>
<sequence length="527" mass="61317">MKALSIRIQVLILILFLVFICVPSLIFETKGLLDWIDTFLAQNNSNIENDQAKGIILKLLSLNSYALTIELKKYLKTTEIMSNLLQKINSAYLISSNSEAVFSNTIKNENKIYEDFGVFYSKYYPKLSEQGLEVVNSSKAMNLIFPNIMHESITWMYFGFEVDEILFIYPGVVMPLGYTHTVREWYYQAFMNQGKYILTEPYIDAITNRYVITSSKTIERNNKIYAVAAVDITCDHMKQLVNTKTELLGLITILSTIKGAMIVNPWNYKLETRIFQEDITGFSKSLWDNITGVNFYDYNSFEFSTINKIAYFCYRKLITPYNDITHILIMCINTSNLKDYTSKESKFISKSYLKIFYGVIITLSSASFLNILINLYFSSKLAKSLIDMHKYAKKLIFGALTKSFNYQILKFETKKYIFPINPLFECFNCRIDNIQKLERFFSNYKWGKIRPSDFFLYKSRISSCFPINTIGFKVKRMRHLFIQCTTIIIIRNRRCTTYSANGLINCDILSLVNEPNELEKIDAINNT</sequence>
<accession>A0A1R2AZ01</accession>
<dbReference type="InterPro" id="IPR029151">
    <property type="entry name" value="Sensor-like_sf"/>
</dbReference>
<dbReference type="AlphaFoldDB" id="A0A1R2AZ01"/>
<dbReference type="SUPFAM" id="SSF103190">
    <property type="entry name" value="Sensory domain-like"/>
    <property type="match status" value="1"/>
</dbReference>
<dbReference type="EMBL" id="MPUH01001166">
    <property type="protein sequence ID" value="OMJ69717.1"/>
    <property type="molecule type" value="Genomic_DNA"/>
</dbReference>
<keyword evidence="1" id="KW-0472">Membrane</keyword>
<feature type="transmembrane region" description="Helical" evidence="1">
    <location>
        <begin position="6"/>
        <end position="27"/>
    </location>
</feature>
<dbReference type="Gene3D" id="3.30.450.20">
    <property type="entry name" value="PAS domain"/>
    <property type="match status" value="1"/>
</dbReference>
<evidence type="ECO:0000313" key="2">
    <source>
        <dbReference type="EMBL" id="OMJ69717.1"/>
    </source>
</evidence>
<dbReference type="Pfam" id="PF22673">
    <property type="entry name" value="MCP-like_PDC_1"/>
    <property type="match status" value="1"/>
</dbReference>
<keyword evidence="1" id="KW-1133">Transmembrane helix</keyword>
<gene>
    <name evidence="2" type="ORF">SteCoe_32480</name>
</gene>
<feature type="transmembrane region" description="Helical" evidence="1">
    <location>
        <begin position="355"/>
        <end position="377"/>
    </location>
</feature>
<dbReference type="Proteomes" id="UP000187209">
    <property type="component" value="Unassembled WGS sequence"/>
</dbReference>
<organism evidence="2 3">
    <name type="scientific">Stentor coeruleus</name>
    <dbReference type="NCBI Taxonomy" id="5963"/>
    <lineage>
        <taxon>Eukaryota</taxon>
        <taxon>Sar</taxon>
        <taxon>Alveolata</taxon>
        <taxon>Ciliophora</taxon>
        <taxon>Postciliodesmatophora</taxon>
        <taxon>Heterotrichea</taxon>
        <taxon>Heterotrichida</taxon>
        <taxon>Stentoridae</taxon>
        <taxon>Stentor</taxon>
    </lineage>
</organism>
<reference evidence="2 3" key="1">
    <citation type="submission" date="2016-11" db="EMBL/GenBank/DDBJ databases">
        <title>The macronuclear genome of Stentor coeruleus: a giant cell with tiny introns.</title>
        <authorList>
            <person name="Slabodnick M."/>
            <person name="Ruby J.G."/>
            <person name="Reiff S.B."/>
            <person name="Swart E.C."/>
            <person name="Gosai S."/>
            <person name="Prabakaran S."/>
            <person name="Witkowska E."/>
            <person name="Larue G.E."/>
            <person name="Fisher S."/>
            <person name="Freeman R.M."/>
            <person name="Gunawardena J."/>
            <person name="Chu W."/>
            <person name="Stover N.A."/>
            <person name="Gregory B.D."/>
            <person name="Nowacki M."/>
            <person name="Derisi J."/>
            <person name="Roy S.W."/>
            <person name="Marshall W.F."/>
            <person name="Sood P."/>
        </authorList>
    </citation>
    <scope>NUCLEOTIDE SEQUENCE [LARGE SCALE GENOMIC DNA]</scope>
    <source>
        <strain evidence="2">WM001</strain>
    </source>
</reference>
<comment type="caution">
    <text evidence="2">The sequence shown here is derived from an EMBL/GenBank/DDBJ whole genome shotgun (WGS) entry which is preliminary data.</text>
</comment>
<keyword evidence="1" id="KW-0812">Transmembrane</keyword>
<proteinExistence type="predicted"/>
<keyword evidence="3" id="KW-1185">Reference proteome</keyword>
<evidence type="ECO:0000313" key="3">
    <source>
        <dbReference type="Proteomes" id="UP000187209"/>
    </source>
</evidence>
<evidence type="ECO:0000256" key="1">
    <source>
        <dbReference type="SAM" id="Phobius"/>
    </source>
</evidence>
<dbReference type="OrthoDB" id="2150145at2759"/>
<name>A0A1R2AZ01_9CILI</name>
<protein>
    <recommendedName>
        <fullName evidence="4">Cache domain-containing protein</fullName>
    </recommendedName>
</protein>